<dbReference type="SUPFAM" id="SSF53850">
    <property type="entry name" value="Periplasmic binding protein-like II"/>
    <property type="match status" value="1"/>
</dbReference>
<evidence type="ECO:0000256" key="2">
    <source>
        <dbReference type="ARBA" id="ARBA00022448"/>
    </source>
</evidence>
<gene>
    <name evidence="7" type="ORF">Cflav_PD3698</name>
</gene>
<organism evidence="7 8">
    <name type="scientific">Pedosphaera parvula (strain Ellin514)</name>
    <dbReference type="NCBI Taxonomy" id="320771"/>
    <lineage>
        <taxon>Bacteria</taxon>
        <taxon>Pseudomonadati</taxon>
        <taxon>Verrucomicrobiota</taxon>
        <taxon>Pedosphaerae</taxon>
        <taxon>Pedosphaerales</taxon>
        <taxon>Pedosphaeraceae</taxon>
        <taxon>Pedosphaera</taxon>
    </lineage>
</organism>
<dbReference type="PIRSF" id="PIRSF019574">
    <property type="entry name" value="Periplasmic_polyamine_BP"/>
    <property type="match status" value="1"/>
</dbReference>
<dbReference type="GO" id="GO:0019808">
    <property type="term" value="F:polyamine binding"/>
    <property type="evidence" value="ECO:0007669"/>
    <property type="project" value="InterPro"/>
</dbReference>
<dbReference type="GO" id="GO:0042597">
    <property type="term" value="C:periplasmic space"/>
    <property type="evidence" value="ECO:0007669"/>
    <property type="project" value="UniProtKB-SubCell"/>
</dbReference>
<dbReference type="PRINTS" id="PR00909">
    <property type="entry name" value="SPERMDNBNDNG"/>
</dbReference>
<dbReference type="OrthoDB" id="9769319at2"/>
<dbReference type="InterPro" id="IPR001188">
    <property type="entry name" value="Sperm_putr-bd"/>
</dbReference>
<evidence type="ECO:0000313" key="7">
    <source>
        <dbReference type="EMBL" id="EEF60981.1"/>
    </source>
</evidence>
<dbReference type="PANTHER" id="PTHR30222">
    <property type="entry name" value="SPERMIDINE/PUTRESCINE-BINDING PERIPLASMIC PROTEIN"/>
    <property type="match status" value="1"/>
</dbReference>
<feature type="chain" id="PRO_5002894773" evidence="6">
    <location>
        <begin position="21"/>
        <end position="344"/>
    </location>
</feature>
<feature type="signal peptide" evidence="6">
    <location>
        <begin position="1"/>
        <end position="20"/>
    </location>
</feature>
<sequence length="344" mass="38423" precursor="true">MKRYLIIAITTLLAAYSGFAEQQKLNLFIWSEYIDPKIVTQFEKQFDCKVNIDLYEEAESMLAKMQGGGASLYDVVVPPDHMIPAMVKLGLLVPLRHEHIPNLKNLDETFANPPFDRGNKYTAAYQWGTVGIFARQSKDQPFTPTWGLLFDPKQQAGSFILIDSVRDMVGAALKYKGYSLNSTDPKQLKEARDLIIEAKKRSTGFEGSVGAKNKVLGKSARVAIAYSGEGVRGMTDDKDTIFFIPKEGSQIWLDNLAIPAQAPHRELAEKFINFMLDARIGAQLSGYTQFASPNKAAMAFIPVPDLKNPAIYPSTEVKAKLEFLEDLGGKTRIYDEIWTQIKAK</sequence>
<dbReference type="InterPro" id="IPR006059">
    <property type="entry name" value="SBP"/>
</dbReference>
<dbReference type="Gene3D" id="3.40.190.10">
    <property type="entry name" value="Periplasmic binding protein-like II"/>
    <property type="match status" value="2"/>
</dbReference>
<comment type="subcellular location">
    <subcellularLocation>
        <location evidence="1">Periplasm</location>
    </subcellularLocation>
</comment>
<dbReference type="EMBL" id="ABOX02000012">
    <property type="protein sequence ID" value="EEF60981.1"/>
    <property type="molecule type" value="Genomic_DNA"/>
</dbReference>
<feature type="binding site" evidence="5">
    <location>
        <position position="32"/>
    </location>
    <ligand>
        <name>spermidine</name>
        <dbReference type="ChEBI" id="CHEBI:57834"/>
    </ligand>
</feature>
<evidence type="ECO:0000256" key="3">
    <source>
        <dbReference type="ARBA" id="ARBA00022729"/>
    </source>
</evidence>
<evidence type="ECO:0000256" key="6">
    <source>
        <dbReference type="SAM" id="SignalP"/>
    </source>
</evidence>
<keyword evidence="8" id="KW-1185">Reference proteome</keyword>
<evidence type="ECO:0000256" key="4">
    <source>
        <dbReference type="ARBA" id="ARBA00022764"/>
    </source>
</evidence>
<dbReference type="GO" id="GO:0015846">
    <property type="term" value="P:polyamine transport"/>
    <property type="evidence" value="ECO:0007669"/>
    <property type="project" value="InterPro"/>
</dbReference>
<accession>B9XGD0</accession>
<evidence type="ECO:0000256" key="1">
    <source>
        <dbReference type="ARBA" id="ARBA00004418"/>
    </source>
</evidence>
<name>B9XGD0_PEDPL</name>
<dbReference type="RefSeq" id="WP_007414876.1">
    <property type="nucleotide sequence ID" value="NZ_ABOX02000012.1"/>
</dbReference>
<dbReference type="CDD" id="cd13590">
    <property type="entry name" value="PBP2_PotD_PotF_like"/>
    <property type="match status" value="1"/>
</dbReference>
<reference evidence="7 8" key="1">
    <citation type="journal article" date="2011" name="J. Bacteriol.">
        <title>Genome sequence of 'Pedosphaera parvula' Ellin514, an aerobic Verrucomicrobial isolate from pasture soil.</title>
        <authorList>
            <person name="Kant R."/>
            <person name="van Passel M.W."/>
            <person name="Sangwan P."/>
            <person name="Palva A."/>
            <person name="Lucas S."/>
            <person name="Copeland A."/>
            <person name="Lapidus A."/>
            <person name="Glavina Del Rio T."/>
            <person name="Dalin E."/>
            <person name="Tice H."/>
            <person name="Bruce D."/>
            <person name="Goodwin L."/>
            <person name="Pitluck S."/>
            <person name="Chertkov O."/>
            <person name="Larimer F.W."/>
            <person name="Land M.L."/>
            <person name="Hauser L."/>
            <person name="Brettin T.S."/>
            <person name="Detter J.C."/>
            <person name="Han S."/>
            <person name="de Vos W.M."/>
            <person name="Janssen P.H."/>
            <person name="Smidt H."/>
        </authorList>
    </citation>
    <scope>NUCLEOTIDE SEQUENCE [LARGE SCALE GENOMIC DNA]</scope>
    <source>
        <strain evidence="7 8">Ellin514</strain>
    </source>
</reference>
<evidence type="ECO:0000313" key="8">
    <source>
        <dbReference type="Proteomes" id="UP000003688"/>
    </source>
</evidence>
<proteinExistence type="predicted"/>
<comment type="caution">
    <text evidence="7">The sequence shown here is derived from an EMBL/GenBank/DDBJ whole genome shotgun (WGS) entry which is preliminary data.</text>
</comment>
<dbReference type="Pfam" id="PF13416">
    <property type="entry name" value="SBP_bac_8"/>
    <property type="match status" value="1"/>
</dbReference>
<dbReference type="AlphaFoldDB" id="B9XGD0"/>
<dbReference type="Proteomes" id="UP000003688">
    <property type="component" value="Unassembled WGS sequence"/>
</dbReference>
<keyword evidence="4" id="KW-0574">Periplasm</keyword>
<evidence type="ECO:0000256" key="5">
    <source>
        <dbReference type="PIRSR" id="PIRSR019574-1"/>
    </source>
</evidence>
<dbReference type="PANTHER" id="PTHR30222:SF17">
    <property type="entry name" value="SPERMIDINE_PUTRESCINE-BINDING PERIPLASMIC PROTEIN"/>
    <property type="match status" value="1"/>
</dbReference>
<keyword evidence="3 6" id="KW-0732">Signal</keyword>
<keyword evidence="2" id="KW-0813">Transport</keyword>
<protein>
    <submittedName>
        <fullName evidence="7">Extracellular solute-binding protein family 1</fullName>
    </submittedName>
</protein>
<dbReference type="STRING" id="320771.Cflav_PD3698"/>